<sequence length="472" mass="51890">MTRQVRGAVHPMVKLRNEITIPIDSQLYSYCSRMKQTPVRSMLMAHGCCFDFFEKGICKAGNDCKYSHLKPGDERNLVMDSEAGLRRKKYYRPETLETYRPGSQDVICFTFARKGWCIHGDKCWNQHIAPPDNLFQELGPRTLNGLPISNSPSPDQDDIPNFPDTGYESGFGITQPLAQHHLLTNTPSPSGLTNPHWSSSTISPMQTGQYSGQYSGQHSGQHSGPTYHGQHSGNSGQYSGQYSGQHPGQYSGQHSGSFGKHKQSNDQFISRGHAQNKGTYFCHPDPQRTAAPNWRVPNASATNATSTPSPVQVVPVFKATPAPVFKATPAPVLKVAPVLKATPSPIAKPLPVQVPVVKPVPTQATVVKTSPVTVQPQPIRSALTEFNWRPVIHDQPSEWRKVTGTKKATATVPLNRPVLPALQIPTRTAAGNTSNNYNYNLFDLSNVNDQHKYRIGSFGIGRVQSTVPSMLH</sequence>
<dbReference type="SMART" id="SM00356">
    <property type="entry name" value="ZnF_C3H1"/>
    <property type="match status" value="2"/>
</dbReference>
<evidence type="ECO:0000313" key="3">
    <source>
        <dbReference type="Proteomes" id="UP000297595"/>
    </source>
</evidence>
<accession>A0A7C8P985</accession>
<dbReference type="GO" id="GO:0046872">
    <property type="term" value="F:metal ion binding"/>
    <property type="evidence" value="ECO:0007669"/>
    <property type="project" value="InterPro"/>
</dbReference>
<reference evidence="2 3" key="1">
    <citation type="submission" date="2019-03" db="EMBL/GenBank/DDBJ databases">
        <title>Nematode-trapping fungi genome.</title>
        <authorList>
            <person name="Vidal-Diez De Ulzurrun G."/>
        </authorList>
    </citation>
    <scope>NUCLEOTIDE SEQUENCE [LARGE SCALE GENOMIC DNA]</scope>
    <source>
        <strain evidence="2 3">TWF154</strain>
    </source>
</reference>
<dbReference type="Gene3D" id="4.10.1000.10">
    <property type="entry name" value="Zinc finger, CCCH-type"/>
    <property type="match status" value="1"/>
</dbReference>
<proteinExistence type="predicted"/>
<dbReference type="OrthoDB" id="411372at2759"/>
<dbReference type="AlphaFoldDB" id="A0A7C8P985"/>
<name>A0A7C8P985_ORBOL</name>
<evidence type="ECO:0000256" key="1">
    <source>
        <dbReference type="SAM" id="MobiDB-lite"/>
    </source>
</evidence>
<dbReference type="PROSITE" id="PS50103">
    <property type="entry name" value="ZF_C3H1"/>
    <property type="match status" value="2"/>
</dbReference>
<comment type="caution">
    <text evidence="2">The sequence shown here is derived from an EMBL/GenBank/DDBJ whole genome shotgun (WGS) entry which is preliminary data.</text>
</comment>
<protein>
    <submittedName>
        <fullName evidence="2">Uncharacterized protein</fullName>
    </submittedName>
</protein>
<organism evidence="2 3">
    <name type="scientific">Orbilia oligospora</name>
    <name type="common">Nematode-trapping fungus</name>
    <name type="synonym">Arthrobotrys oligospora</name>
    <dbReference type="NCBI Taxonomy" id="2813651"/>
    <lineage>
        <taxon>Eukaryota</taxon>
        <taxon>Fungi</taxon>
        <taxon>Dikarya</taxon>
        <taxon>Ascomycota</taxon>
        <taxon>Pezizomycotina</taxon>
        <taxon>Orbiliomycetes</taxon>
        <taxon>Orbiliales</taxon>
        <taxon>Orbiliaceae</taxon>
        <taxon>Orbilia</taxon>
    </lineage>
</organism>
<dbReference type="InterPro" id="IPR000571">
    <property type="entry name" value="Znf_CCCH"/>
</dbReference>
<feature type="compositionally biased region" description="Low complexity" evidence="1">
    <location>
        <begin position="208"/>
        <end position="257"/>
    </location>
</feature>
<feature type="compositionally biased region" description="Polar residues" evidence="1">
    <location>
        <begin position="182"/>
        <end position="207"/>
    </location>
</feature>
<gene>
    <name evidence="2" type="ORF">EYR41_004435</name>
</gene>
<evidence type="ECO:0000313" key="2">
    <source>
        <dbReference type="EMBL" id="TGJ72547.1"/>
    </source>
</evidence>
<dbReference type="Proteomes" id="UP000297595">
    <property type="component" value="Unassembled WGS sequence"/>
</dbReference>
<dbReference type="EMBL" id="SOZJ01000002">
    <property type="protein sequence ID" value="TGJ72547.1"/>
    <property type="molecule type" value="Genomic_DNA"/>
</dbReference>
<feature type="region of interest" description="Disordered" evidence="1">
    <location>
        <begin position="144"/>
        <end position="264"/>
    </location>
</feature>